<dbReference type="InterPro" id="IPR029058">
    <property type="entry name" value="AB_hydrolase_fold"/>
</dbReference>
<gene>
    <name evidence="3" type="ORF">C4D60_Mb09t07380</name>
</gene>
<dbReference type="AlphaFoldDB" id="A0A4S8IEQ2"/>
<reference evidence="3 4" key="1">
    <citation type="journal article" date="2019" name="Nat. Plants">
        <title>Genome sequencing of Musa balbisiana reveals subgenome evolution and function divergence in polyploid bananas.</title>
        <authorList>
            <person name="Yao X."/>
        </authorList>
    </citation>
    <scope>NUCLEOTIDE SEQUENCE [LARGE SCALE GENOMIC DNA]</scope>
    <source>
        <strain evidence="4">cv. DH-PKW</strain>
        <tissue evidence="3">Leaves</tissue>
    </source>
</reference>
<dbReference type="InterPro" id="IPR050466">
    <property type="entry name" value="Carboxylest/Gibb_receptor"/>
</dbReference>
<dbReference type="PANTHER" id="PTHR23024">
    <property type="entry name" value="ARYLACETAMIDE DEACETYLASE"/>
    <property type="match status" value="1"/>
</dbReference>
<dbReference type="EMBL" id="PYDT01000010">
    <property type="protein sequence ID" value="THU46673.1"/>
    <property type="molecule type" value="Genomic_DNA"/>
</dbReference>
<accession>A0A4S8IEQ2</accession>
<sequence>MRSPDEPVLSAVAPPLSITKRFIFAAASTPLADPMAPSTADSSPSLTPDPPPPPNLSSAYAPSTSPSTPPATFGGFAFFSPASYLYNHVCRRLCRTVNAIVVSASAINDAACRSDGTVNRRLVSLLDARSSASAKPVLGIRTVDVPVDTSRDVWFRLFIPCSDSAGLKIPVIVYFHGGGFAFFSPASYLYNHVHVCRRLCRTVNAIVVSVNYRLAPEHRYPAPYEDGVDVLRLLDRGGLLYADPLAADLADLSRCFLVGDSAGANICHHVARRWAAGAGSGWKRLRLAGMVLIQPYFGGEERTEAEVRLAGAPLVTVERTDWLWRAFLPEGADRDHEASNVFGSRATGELEEALPAALVVVGGFDPLQDWQRRYYEGLKARGKEARLVEYPEAFHGFFAFPDPKQSAVFMEEVRSFIEGHRPSKENTGGC</sequence>
<protein>
    <recommendedName>
        <fullName evidence="2">Alpha/beta hydrolase fold-3 domain-containing protein</fullName>
    </recommendedName>
</protein>
<name>A0A4S8IEQ2_MUSBA</name>
<comment type="caution">
    <text evidence="3">The sequence shown here is derived from an EMBL/GenBank/DDBJ whole genome shotgun (WGS) entry which is preliminary data.</text>
</comment>
<organism evidence="3 4">
    <name type="scientific">Musa balbisiana</name>
    <name type="common">Banana</name>
    <dbReference type="NCBI Taxonomy" id="52838"/>
    <lineage>
        <taxon>Eukaryota</taxon>
        <taxon>Viridiplantae</taxon>
        <taxon>Streptophyta</taxon>
        <taxon>Embryophyta</taxon>
        <taxon>Tracheophyta</taxon>
        <taxon>Spermatophyta</taxon>
        <taxon>Magnoliopsida</taxon>
        <taxon>Liliopsida</taxon>
        <taxon>Zingiberales</taxon>
        <taxon>Musaceae</taxon>
        <taxon>Musa</taxon>
    </lineage>
</organism>
<dbReference type="Pfam" id="PF07859">
    <property type="entry name" value="Abhydrolase_3"/>
    <property type="match status" value="1"/>
</dbReference>
<evidence type="ECO:0000259" key="2">
    <source>
        <dbReference type="Pfam" id="PF07859"/>
    </source>
</evidence>
<feature type="region of interest" description="Disordered" evidence="1">
    <location>
        <begin position="32"/>
        <end position="64"/>
    </location>
</feature>
<feature type="domain" description="Alpha/beta hydrolase fold-3" evidence="2">
    <location>
        <begin position="172"/>
        <end position="398"/>
    </location>
</feature>
<evidence type="ECO:0000256" key="1">
    <source>
        <dbReference type="SAM" id="MobiDB-lite"/>
    </source>
</evidence>
<dbReference type="Proteomes" id="UP000317650">
    <property type="component" value="Chromosome 9"/>
</dbReference>
<proteinExistence type="predicted"/>
<dbReference type="GO" id="GO:0016787">
    <property type="term" value="F:hydrolase activity"/>
    <property type="evidence" value="ECO:0007669"/>
    <property type="project" value="InterPro"/>
</dbReference>
<dbReference type="PANTHER" id="PTHR23024:SF24">
    <property type="entry name" value="ALPHA_BETA HYDROLASE FOLD-3 DOMAIN-CONTAINING PROTEIN"/>
    <property type="match status" value="1"/>
</dbReference>
<dbReference type="STRING" id="52838.A0A4S8IEQ2"/>
<dbReference type="Gene3D" id="3.40.50.1820">
    <property type="entry name" value="alpha/beta hydrolase"/>
    <property type="match status" value="1"/>
</dbReference>
<evidence type="ECO:0000313" key="3">
    <source>
        <dbReference type="EMBL" id="THU46673.1"/>
    </source>
</evidence>
<dbReference type="SUPFAM" id="SSF53474">
    <property type="entry name" value="alpha/beta-Hydrolases"/>
    <property type="match status" value="1"/>
</dbReference>
<evidence type="ECO:0000313" key="4">
    <source>
        <dbReference type="Proteomes" id="UP000317650"/>
    </source>
</evidence>
<dbReference type="InterPro" id="IPR013094">
    <property type="entry name" value="AB_hydrolase_3"/>
</dbReference>
<feature type="compositionally biased region" description="Low complexity" evidence="1">
    <location>
        <begin position="36"/>
        <end position="46"/>
    </location>
</feature>
<keyword evidence="4" id="KW-1185">Reference proteome</keyword>